<dbReference type="SUPFAM" id="SSF46785">
    <property type="entry name" value="Winged helix' DNA-binding domain"/>
    <property type="match status" value="1"/>
</dbReference>
<dbReference type="PRINTS" id="PR00035">
    <property type="entry name" value="HTHGNTR"/>
</dbReference>
<reference evidence="4 5" key="1">
    <citation type="submission" date="2021-10" db="EMBL/GenBank/DDBJ databases">
        <title>Anaerobic single-cell dispensing facilitates the cultivation of human gut bacteria.</title>
        <authorList>
            <person name="Afrizal A."/>
        </authorList>
    </citation>
    <scope>NUCLEOTIDE SEQUENCE [LARGE SCALE GENOMIC DNA]</scope>
    <source>
        <strain evidence="4 5">CLA-AA-H244</strain>
    </source>
</reference>
<sequence>MGYFQEIYQAEIPHRCVTVYMYLKDRTGRKGTCWPAIGTIARDLGLSRSTVKRALKDLEEKGYLKREIRHRENGGFTSNRYTIL</sequence>
<dbReference type="EMBL" id="JAJEQF010000048">
    <property type="protein sequence ID" value="MCC2168840.1"/>
    <property type="molecule type" value="Genomic_DNA"/>
</dbReference>
<proteinExistence type="predicted"/>
<accession>A0AAE3DM14</accession>
<organism evidence="4 5">
    <name type="scientific">Gallintestinimicrobium propionicum</name>
    <dbReference type="NCBI Taxonomy" id="2981770"/>
    <lineage>
        <taxon>Bacteria</taxon>
        <taxon>Bacillati</taxon>
        <taxon>Bacillota</taxon>
        <taxon>Clostridia</taxon>
        <taxon>Lachnospirales</taxon>
        <taxon>Lachnospiraceae</taxon>
        <taxon>Gallintestinimicrobium</taxon>
    </lineage>
</organism>
<dbReference type="Proteomes" id="UP001199355">
    <property type="component" value="Unassembled WGS sequence"/>
</dbReference>
<keyword evidence="2" id="KW-0238">DNA-binding</keyword>
<keyword evidence="5" id="KW-1185">Reference proteome</keyword>
<evidence type="ECO:0000313" key="5">
    <source>
        <dbReference type="Proteomes" id="UP001199355"/>
    </source>
</evidence>
<dbReference type="AlphaFoldDB" id="A0AAE3DM14"/>
<evidence type="ECO:0000256" key="1">
    <source>
        <dbReference type="ARBA" id="ARBA00023015"/>
    </source>
</evidence>
<keyword evidence="1" id="KW-0805">Transcription regulation</keyword>
<keyword evidence="3" id="KW-0804">Transcription</keyword>
<evidence type="ECO:0000313" key="4">
    <source>
        <dbReference type="EMBL" id="MCC2168840.1"/>
    </source>
</evidence>
<dbReference type="GO" id="GO:0003700">
    <property type="term" value="F:DNA-binding transcription factor activity"/>
    <property type="evidence" value="ECO:0007669"/>
    <property type="project" value="InterPro"/>
</dbReference>
<dbReference type="Pfam" id="PF13730">
    <property type="entry name" value="HTH_36"/>
    <property type="match status" value="1"/>
</dbReference>
<dbReference type="RefSeq" id="WP_262586087.1">
    <property type="nucleotide sequence ID" value="NZ_JAJEQF010000048.1"/>
</dbReference>
<dbReference type="InterPro" id="IPR036390">
    <property type="entry name" value="WH_DNA-bd_sf"/>
</dbReference>
<protein>
    <submittedName>
        <fullName evidence="4">Helix-turn-helix domain-containing protein</fullName>
    </submittedName>
</protein>
<evidence type="ECO:0000256" key="3">
    <source>
        <dbReference type="ARBA" id="ARBA00023163"/>
    </source>
</evidence>
<name>A0AAE3DM14_9FIRM</name>
<gene>
    <name evidence="4" type="ORF">LKD45_14300</name>
</gene>
<evidence type="ECO:0000256" key="2">
    <source>
        <dbReference type="ARBA" id="ARBA00023125"/>
    </source>
</evidence>
<dbReference type="InterPro" id="IPR000524">
    <property type="entry name" value="Tscrpt_reg_HTH_GntR"/>
</dbReference>
<dbReference type="InterPro" id="IPR036388">
    <property type="entry name" value="WH-like_DNA-bd_sf"/>
</dbReference>
<dbReference type="Gene3D" id="1.10.10.10">
    <property type="entry name" value="Winged helix-like DNA-binding domain superfamily/Winged helix DNA-binding domain"/>
    <property type="match status" value="1"/>
</dbReference>
<comment type="caution">
    <text evidence="4">The sequence shown here is derived from an EMBL/GenBank/DDBJ whole genome shotgun (WGS) entry which is preliminary data.</text>
</comment>
<dbReference type="GO" id="GO:0003677">
    <property type="term" value="F:DNA binding"/>
    <property type="evidence" value="ECO:0007669"/>
    <property type="project" value="UniProtKB-KW"/>
</dbReference>